<name>A0A0Q0DTV5_PSESX</name>
<protein>
    <submittedName>
        <fullName evidence="1">Uncharacterized protein</fullName>
    </submittedName>
</protein>
<gene>
    <name evidence="1" type="ORF">ALO94_02103</name>
</gene>
<evidence type="ECO:0000313" key="2">
    <source>
        <dbReference type="Proteomes" id="UP000050384"/>
    </source>
</evidence>
<evidence type="ECO:0000313" key="1">
    <source>
        <dbReference type="EMBL" id="KPZ11475.1"/>
    </source>
</evidence>
<dbReference type="PATRIC" id="fig|264459.3.peg.3590"/>
<proteinExistence type="predicted"/>
<accession>A0A0Q0DTV5</accession>
<dbReference type="EMBL" id="LJRI01000140">
    <property type="protein sequence ID" value="KPZ11475.1"/>
    <property type="molecule type" value="Genomic_DNA"/>
</dbReference>
<reference evidence="1 2" key="1">
    <citation type="submission" date="2015-09" db="EMBL/GenBank/DDBJ databases">
        <title>Genome announcement of multiple Pseudomonas syringae strains.</title>
        <authorList>
            <person name="Thakur S."/>
            <person name="Wang P.W."/>
            <person name="Gong Y."/>
            <person name="Weir B.S."/>
            <person name="Guttman D.S."/>
        </authorList>
    </citation>
    <scope>NUCLEOTIDE SEQUENCE [LARGE SCALE GENOMIC DNA]</scope>
    <source>
        <strain evidence="1 2">ICMP16929</strain>
    </source>
</reference>
<comment type="caution">
    <text evidence="1">The sequence shown here is derived from an EMBL/GenBank/DDBJ whole genome shotgun (WGS) entry which is preliminary data.</text>
</comment>
<sequence length="52" mass="5892">MILTVHIEWPTGSENIDLELDDDLTPEQIAEIAEETFFSSCNFGYSIDGEQQ</sequence>
<dbReference type="RefSeq" id="WP_159420294.1">
    <property type="nucleotide sequence ID" value="NZ_LJRI01000140.1"/>
</dbReference>
<dbReference type="Proteomes" id="UP000050384">
    <property type="component" value="Unassembled WGS sequence"/>
</dbReference>
<dbReference type="AlphaFoldDB" id="A0A0Q0DTV5"/>
<organism evidence="1 2">
    <name type="scientific">Pseudomonas syringae pv. spinaceae</name>
    <dbReference type="NCBI Taxonomy" id="264459"/>
    <lineage>
        <taxon>Bacteria</taxon>
        <taxon>Pseudomonadati</taxon>
        <taxon>Pseudomonadota</taxon>
        <taxon>Gammaproteobacteria</taxon>
        <taxon>Pseudomonadales</taxon>
        <taxon>Pseudomonadaceae</taxon>
        <taxon>Pseudomonas</taxon>
        <taxon>Pseudomonas syringae</taxon>
    </lineage>
</organism>